<proteinExistence type="predicted"/>
<organism evidence="2 3">
    <name type="scientific">Meganyctiphanes norvegica</name>
    <name type="common">Northern krill</name>
    <name type="synonym">Thysanopoda norvegica</name>
    <dbReference type="NCBI Taxonomy" id="48144"/>
    <lineage>
        <taxon>Eukaryota</taxon>
        <taxon>Metazoa</taxon>
        <taxon>Ecdysozoa</taxon>
        <taxon>Arthropoda</taxon>
        <taxon>Crustacea</taxon>
        <taxon>Multicrustacea</taxon>
        <taxon>Malacostraca</taxon>
        <taxon>Eumalacostraca</taxon>
        <taxon>Eucarida</taxon>
        <taxon>Euphausiacea</taxon>
        <taxon>Euphausiidae</taxon>
        <taxon>Meganyctiphanes</taxon>
    </lineage>
</organism>
<feature type="non-terminal residue" evidence="2">
    <location>
        <position position="1"/>
    </location>
</feature>
<accession>A0AAV2QYL6</accession>
<evidence type="ECO:0000256" key="1">
    <source>
        <dbReference type="SAM" id="Phobius"/>
    </source>
</evidence>
<comment type="caution">
    <text evidence="2">The sequence shown here is derived from an EMBL/GenBank/DDBJ whole genome shotgun (WGS) entry which is preliminary data.</text>
</comment>
<evidence type="ECO:0000313" key="3">
    <source>
        <dbReference type="Proteomes" id="UP001497623"/>
    </source>
</evidence>
<reference evidence="2 3" key="1">
    <citation type="submission" date="2024-05" db="EMBL/GenBank/DDBJ databases">
        <authorList>
            <person name="Wallberg A."/>
        </authorList>
    </citation>
    <scope>NUCLEOTIDE SEQUENCE [LARGE SCALE GENOMIC DNA]</scope>
</reference>
<sequence length="371" mass="43455">TAQLVTTEVLWNPYYLRCMYRAVLPLIIIITMSIYAGMPYLSQMSSLCYNVHQQPAAPVRILDTHLPTQALRNNIIDHPYLSKECYLYRNLKAKNVCCKTRQYTSKYVQICSINMASTKYSRSLFNGHDVHQSIPRGLGNHWVFVGNSRVRKLMYMIVQIFDCPGTVINKTGLHQTVRVTHKSLPIHFTFFWDPYLTELPHLAEIWSNDTYERPTRLHIGCGVNYMKYSWEVYSQQGQEAAALKFRQQMLKVLPLVQDLATKIPVTWQLEEHVMESLTWSWLKDVWSTQNVEYYNDFLRQKLEGSNVVVMDAHIPLGELFIEDCTRDFRNDTWYCKDVVHHGLFAFQKYAQFWLNHACNQVIDIGKIKGYC</sequence>
<keyword evidence="3" id="KW-1185">Reference proteome</keyword>
<dbReference type="AlphaFoldDB" id="A0AAV2QYL6"/>
<dbReference type="EMBL" id="CAXKWB010013464">
    <property type="protein sequence ID" value="CAL4107861.1"/>
    <property type="molecule type" value="Genomic_DNA"/>
</dbReference>
<keyword evidence="1" id="KW-0812">Transmembrane</keyword>
<feature type="transmembrane region" description="Helical" evidence="1">
    <location>
        <begin position="22"/>
        <end position="41"/>
    </location>
</feature>
<keyword evidence="1" id="KW-0472">Membrane</keyword>
<dbReference type="Proteomes" id="UP001497623">
    <property type="component" value="Unassembled WGS sequence"/>
</dbReference>
<gene>
    <name evidence="2" type="ORF">MNOR_LOCUS18666</name>
</gene>
<evidence type="ECO:0000313" key="2">
    <source>
        <dbReference type="EMBL" id="CAL4107861.1"/>
    </source>
</evidence>
<keyword evidence="1" id="KW-1133">Transmembrane helix</keyword>
<name>A0AAV2QYL6_MEGNR</name>
<protein>
    <submittedName>
        <fullName evidence="2">Uncharacterized protein</fullName>
    </submittedName>
</protein>